<keyword evidence="3 6" id="KW-0812">Transmembrane</keyword>
<feature type="transmembrane region" description="Helical" evidence="6">
    <location>
        <begin position="181"/>
        <end position="200"/>
    </location>
</feature>
<dbReference type="InterPro" id="IPR052528">
    <property type="entry name" value="Sugar_transport-like"/>
</dbReference>
<feature type="transmembrane region" description="Helical" evidence="6">
    <location>
        <begin position="21"/>
        <end position="39"/>
    </location>
</feature>
<accession>A0ABR9ZTP9</accession>
<comment type="subcellular location">
    <subcellularLocation>
        <location evidence="1">Cell membrane</location>
        <topology evidence="1">Multi-pass membrane protein</topology>
    </subcellularLocation>
</comment>
<evidence type="ECO:0000259" key="7">
    <source>
        <dbReference type="PROSITE" id="PS50850"/>
    </source>
</evidence>
<feature type="transmembrane region" description="Helical" evidence="6">
    <location>
        <begin position="237"/>
        <end position="257"/>
    </location>
</feature>
<evidence type="ECO:0000313" key="8">
    <source>
        <dbReference type="EMBL" id="MBF4693839.1"/>
    </source>
</evidence>
<keyword evidence="5 6" id="KW-0472">Membrane</keyword>
<feature type="transmembrane region" description="Helical" evidence="6">
    <location>
        <begin position="322"/>
        <end position="348"/>
    </location>
</feature>
<evidence type="ECO:0000256" key="2">
    <source>
        <dbReference type="ARBA" id="ARBA00022448"/>
    </source>
</evidence>
<gene>
    <name evidence="8" type="ORF">ISU02_12030</name>
</gene>
<name>A0ABR9ZTP9_9FIRM</name>
<dbReference type="PANTHER" id="PTHR23526">
    <property type="entry name" value="INTEGRAL MEMBRANE TRANSPORT PROTEIN-RELATED"/>
    <property type="match status" value="1"/>
</dbReference>
<dbReference type="InterPro" id="IPR011701">
    <property type="entry name" value="MFS"/>
</dbReference>
<evidence type="ECO:0000313" key="9">
    <source>
        <dbReference type="Proteomes" id="UP000614200"/>
    </source>
</evidence>
<feature type="transmembrane region" description="Helical" evidence="6">
    <location>
        <begin position="111"/>
        <end position="136"/>
    </location>
</feature>
<dbReference type="RefSeq" id="WP_194702083.1">
    <property type="nucleotide sequence ID" value="NZ_JADKNH010000007.1"/>
</dbReference>
<evidence type="ECO:0000256" key="3">
    <source>
        <dbReference type="ARBA" id="ARBA00022692"/>
    </source>
</evidence>
<evidence type="ECO:0000256" key="5">
    <source>
        <dbReference type="ARBA" id="ARBA00023136"/>
    </source>
</evidence>
<feature type="transmembrane region" description="Helical" evidence="6">
    <location>
        <begin position="360"/>
        <end position="381"/>
    </location>
</feature>
<organism evidence="8 9">
    <name type="scientific">Fusibacter ferrireducens</name>
    <dbReference type="NCBI Taxonomy" id="2785058"/>
    <lineage>
        <taxon>Bacteria</taxon>
        <taxon>Bacillati</taxon>
        <taxon>Bacillota</taxon>
        <taxon>Clostridia</taxon>
        <taxon>Eubacteriales</taxon>
        <taxon>Eubacteriales Family XII. Incertae Sedis</taxon>
        <taxon>Fusibacter</taxon>
    </lineage>
</organism>
<dbReference type="InterPro" id="IPR020846">
    <property type="entry name" value="MFS_dom"/>
</dbReference>
<feature type="transmembrane region" description="Helical" evidence="6">
    <location>
        <begin position="59"/>
        <end position="78"/>
    </location>
</feature>
<feature type="transmembrane region" description="Helical" evidence="6">
    <location>
        <begin position="296"/>
        <end position="316"/>
    </location>
</feature>
<dbReference type="Gene3D" id="1.20.1250.20">
    <property type="entry name" value="MFS general substrate transporter like domains"/>
    <property type="match status" value="2"/>
</dbReference>
<sequence length="412" mass="46252">MLFQKKYFKDRSEISNLNINIYNGIFYALALNLVNPYFAKFAERLGAGDYELAFLNSGPAFVSIFALIPGALIIETFGDKKKSTAFIMFAHKLFYLLLAIVPFVHDISKPWLFVLLVALMNFPGSIYLMGYQICIGDLFAPRERSRAMGLRNKYSDLFKLMTTLIAGQLLTRLPQNNQEVIFLYHIFFLIAFAFGILEVLSFSKFTIRTLYAPQKTSFKASLKDAVAFVRNNSEFKIFLACSLTFYFGWQMGWPLFNIYLIKTLGANEAWLSAISIASGLSSILTSTLWAKFADKYGNTLTIAIATFGMSITPILYALSNSLWMLVLFNVIIGVSIAGTILVLFNMLLEVTPDQNRTTIISIYNTLIAISATFAPIIGVAIKDMTNIKTALVIVGCIRLFGSFTFYLRKKLA</sequence>
<feature type="transmembrane region" description="Helical" evidence="6">
    <location>
        <begin position="269"/>
        <end position="289"/>
    </location>
</feature>
<proteinExistence type="predicted"/>
<reference evidence="8 9" key="1">
    <citation type="submission" date="2020-11" db="EMBL/GenBank/DDBJ databases">
        <title>Fusibacter basophilias sp. nov.</title>
        <authorList>
            <person name="Qiu D."/>
        </authorList>
    </citation>
    <scope>NUCLEOTIDE SEQUENCE [LARGE SCALE GENOMIC DNA]</scope>
    <source>
        <strain evidence="8 9">Q10-2</strain>
    </source>
</reference>
<keyword evidence="2" id="KW-0813">Transport</keyword>
<dbReference type="PROSITE" id="PS50850">
    <property type="entry name" value="MFS"/>
    <property type="match status" value="1"/>
</dbReference>
<evidence type="ECO:0000256" key="4">
    <source>
        <dbReference type="ARBA" id="ARBA00022989"/>
    </source>
</evidence>
<feature type="transmembrane region" description="Helical" evidence="6">
    <location>
        <begin position="85"/>
        <end position="105"/>
    </location>
</feature>
<comment type="caution">
    <text evidence="8">The sequence shown here is derived from an EMBL/GenBank/DDBJ whole genome shotgun (WGS) entry which is preliminary data.</text>
</comment>
<keyword evidence="4 6" id="KW-1133">Transmembrane helix</keyword>
<keyword evidence="9" id="KW-1185">Reference proteome</keyword>
<evidence type="ECO:0000256" key="1">
    <source>
        <dbReference type="ARBA" id="ARBA00004651"/>
    </source>
</evidence>
<dbReference type="SUPFAM" id="SSF103473">
    <property type="entry name" value="MFS general substrate transporter"/>
    <property type="match status" value="1"/>
</dbReference>
<protein>
    <submittedName>
        <fullName evidence="8">MFS transporter</fullName>
    </submittedName>
</protein>
<dbReference type="PANTHER" id="PTHR23526:SF2">
    <property type="entry name" value="MAJOR FACILITATOR SUPERFAMILY (MFS) PROFILE DOMAIN-CONTAINING PROTEIN"/>
    <property type="match status" value="1"/>
</dbReference>
<feature type="transmembrane region" description="Helical" evidence="6">
    <location>
        <begin position="387"/>
        <end position="407"/>
    </location>
</feature>
<dbReference type="Proteomes" id="UP000614200">
    <property type="component" value="Unassembled WGS sequence"/>
</dbReference>
<evidence type="ECO:0000256" key="6">
    <source>
        <dbReference type="SAM" id="Phobius"/>
    </source>
</evidence>
<dbReference type="Pfam" id="PF07690">
    <property type="entry name" value="MFS_1"/>
    <property type="match status" value="1"/>
</dbReference>
<feature type="domain" description="Major facilitator superfamily (MFS) profile" evidence="7">
    <location>
        <begin position="179"/>
        <end position="412"/>
    </location>
</feature>
<dbReference type="EMBL" id="JADKNH010000007">
    <property type="protein sequence ID" value="MBF4693839.1"/>
    <property type="molecule type" value="Genomic_DNA"/>
</dbReference>
<dbReference type="InterPro" id="IPR036259">
    <property type="entry name" value="MFS_trans_sf"/>
</dbReference>